<dbReference type="SUPFAM" id="SSF55811">
    <property type="entry name" value="Nudix"/>
    <property type="match status" value="1"/>
</dbReference>
<dbReference type="GO" id="GO:0016787">
    <property type="term" value="F:hydrolase activity"/>
    <property type="evidence" value="ECO:0007669"/>
    <property type="project" value="UniProtKB-KW"/>
</dbReference>
<dbReference type="InterPro" id="IPR000086">
    <property type="entry name" value="NUDIX_hydrolase_dom"/>
</dbReference>
<dbReference type="Gene3D" id="3.90.79.10">
    <property type="entry name" value="Nucleoside Triphosphate Pyrophosphohydrolase"/>
    <property type="match status" value="1"/>
</dbReference>
<evidence type="ECO:0000313" key="3">
    <source>
        <dbReference type="EMBL" id="SVA73459.1"/>
    </source>
</evidence>
<dbReference type="InterPro" id="IPR020084">
    <property type="entry name" value="NUDIX_hydrolase_CS"/>
</dbReference>
<evidence type="ECO:0000259" key="2">
    <source>
        <dbReference type="PROSITE" id="PS51462"/>
    </source>
</evidence>
<dbReference type="PANTHER" id="PTHR10885">
    <property type="entry name" value="ISOPENTENYL-DIPHOSPHATE DELTA-ISOMERASE"/>
    <property type="match status" value="1"/>
</dbReference>
<feature type="domain" description="Nudix hydrolase" evidence="2">
    <location>
        <begin position="35"/>
        <end position="164"/>
    </location>
</feature>
<accession>A0A381Y8Q7</accession>
<evidence type="ECO:0000256" key="1">
    <source>
        <dbReference type="ARBA" id="ARBA00022801"/>
    </source>
</evidence>
<name>A0A381Y8Q7_9ZZZZ</name>
<dbReference type="AlphaFoldDB" id="A0A381Y8Q7"/>
<reference evidence="3" key="1">
    <citation type="submission" date="2018-05" db="EMBL/GenBank/DDBJ databases">
        <authorList>
            <person name="Lanie J.A."/>
            <person name="Ng W.-L."/>
            <person name="Kazmierczak K.M."/>
            <person name="Andrzejewski T.M."/>
            <person name="Davidsen T.M."/>
            <person name="Wayne K.J."/>
            <person name="Tettelin H."/>
            <person name="Glass J.I."/>
            <person name="Rusch D."/>
            <person name="Podicherti R."/>
            <person name="Tsui H.-C.T."/>
            <person name="Winkler M.E."/>
        </authorList>
    </citation>
    <scope>NUCLEOTIDE SEQUENCE</scope>
</reference>
<dbReference type="CDD" id="cd04692">
    <property type="entry name" value="NUDIX_Hydrolase"/>
    <property type="match status" value="1"/>
</dbReference>
<sequence>MAIVRPEDSEILNVVDADDRVTGQCRRDEVHRLGLRHRAIHALIFNDSGQVFLQKRAQHKQENPGLWDSSVAGHVDAGESYNQCCRREIGEEVGLVVTHTPERLFKLPAGPLTGMEFCWIYRLVTDQKLQLDYTEIETGDWFTVESVDNWVLETPDQLAESFRLIWSRYRDRQELAPG</sequence>
<organism evidence="3">
    <name type="scientific">marine metagenome</name>
    <dbReference type="NCBI Taxonomy" id="408172"/>
    <lineage>
        <taxon>unclassified sequences</taxon>
        <taxon>metagenomes</taxon>
        <taxon>ecological metagenomes</taxon>
    </lineage>
</organism>
<dbReference type="PANTHER" id="PTHR10885:SF0">
    <property type="entry name" value="ISOPENTENYL-DIPHOSPHATE DELTA-ISOMERASE"/>
    <property type="match status" value="1"/>
</dbReference>
<dbReference type="Pfam" id="PF00293">
    <property type="entry name" value="NUDIX"/>
    <property type="match status" value="1"/>
</dbReference>
<dbReference type="InterPro" id="IPR015797">
    <property type="entry name" value="NUDIX_hydrolase-like_dom_sf"/>
</dbReference>
<gene>
    <name evidence="3" type="ORF">METZ01_LOCUS126313</name>
</gene>
<dbReference type="PROSITE" id="PS00893">
    <property type="entry name" value="NUDIX_BOX"/>
    <property type="match status" value="1"/>
</dbReference>
<dbReference type="PROSITE" id="PS51462">
    <property type="entry name" value="NUDIX"/>
    <property type="match status" value="1"/>
</dbReference>
<proteinExistence type="predicted"/>
<dbReference type="EMBL" id="UINC01017654">
    <property type="protein sequence ID" value="SVA73459.1"/>
    <property type="molecule type" value="Genomic_DNA"/>
</dbReference>
<keyword evidence="1" id="KW-0378">Hydrolase</keyword>
<protein>
    <recommendedName>
        <fullName evidence="2">Nudix hydrolase domain-containing protein</fullName>
    </recommendedName>
</protein>